<evidence type="ECO:0008006" key="3">
    <source>
        <dbReference type="Google" id="ProtNLM"/>
    </source>
</evidence>
<dbReference type="Proteomes" id="UP000199800">
    <property type="component" value="Unassembled WGS sequence"/>
</dbReference>
<dbReference type="AlphaFoldDB" id="A0A1I0EUU2"/>
<evidence type="ECO:0000313" key="1">
    <source>
        <dbReference type="EMBL" id="SET49107.1"/>
    </source>
</evidence>
<name>A0A1I0EUU2_9FIRM</name>
<accession>A0A1I0EUU2</accession>
<dbReference type="STRING" id="29364.SAMN04487772_1258"/>
<proteinExistence type="predicted"/>
<organism evidence="1 2">
    <name type="scientific">[Clostridium] polysaccharolyticum</name>
    <dbReference type="NCBI Taxonomy" id="29364"/>
    <lineage>
        <taxon>Bacteria</taxon>
        <taxon>Bacillati</taxon>
        <taxon>Bacillota</taxon>
        <taxon>Clostridia</taxon>
        <taxon>Lachnospirales</taxon>
        <taxon>Lachnospiraceae</taxon>
    </lineage>
</organism>
<gene>
    <name evidence="1" type="ORF">SAMN04487772_1258</name>
</gene>
<protein>
    <recommendedName>
        <fullName evidence="3">Lipoprotein</fullName>
    </recommendedName>
</protein>
<evidence type="ECO:0000313" key="2">
    <source>
        <dbReference type="Proteomes" id="UP000199800"/>
    </source>
</evidence>
<reference evidence="1 2" key="1">
    <citation type="submission" date="2016-10" db="EMBL/GenBank/DDBJ databases">
        <authorList>
            <person name="de Groot N.N."/>
        </authorList>
    </citation>
    <scope>NUCLEOTIDE SEQUENCE [LARGE SCALE GENOMIC DNA]</scope>
    <source>
        <strain evidence="1 2">DSM 1801</strain>
    </source>
</reference>
<keyword evidence="2" id="KW-1185">Reference proteome</keyword>
<dbReference type="EMBL" id="FOHN01000025">
    <property type="protein sequence ID" value="SET49107.1"/>
    <property type="molecule type" value="Genomic_DNA"/>
</dbReference>
<sequence>MGLCICLMLSVTGCKGRLEALRLADVKSETILLRSDGSVQSGAYESFNEIYYDQAELKKFMKKQIEDFNREQGEECVKLEKFKIEKRDSKHIAKAVVTFDNVKRYGLMNQSEIAEYTMKEAKEAGVLPEVFTVASDGSRVNQNKVTENADYKVLVMKMKGKVIFPDTVKYYKDVMLLSPNTVETTEEERAVIVYK</sequence>